<organism evidence="5 6">
    <name type="scientific">Araneus ventricosus</name>
    <name type="common">Orbweaver spider</name>
    <name type="synonym">Epeira ventricosa</name>
    <dbReference type="NCBI Taxonomy" id="182803"/>
    <lineage>
        <taxon>Eukaryota</taxon>
        <taxon>Metazoa</taxon>
        <taxon>Ecdysozoa</taxon>
        <taxon>Arthropoda</taxon>
        <taxon>Chelicerata</taxon>
        <taxon>Arachnida</taxon>
        <taxon>Araneae</taxon>
        <taxon>Araneomorphae</taxon>
        <taxon>Entelegynae</taxon>
        <taxon>Araneoidea</taxon>
        <taxon>Araneidae</taxon>
        <taxon>Araneus</taxon>
    </lineage>
</organism>
<keyword evidence="6" id="KW-1185">Reference proteome</keyword>
<evidence type="ECO:0000313" key="6">
    <source>
        <dbReference type="Proteomes" id="UP000499080"/>
    </source>
</evidence>
<keyword evidence="3" id="KW-0808">Transferase</keyword>
<protein>
    <recommendedName>
        <fullName evidence="4">Methyltransferase type 11 domain-containing protein</fullName>
    </recommendedName>
</protein>
<dbReference type="PANTHER" id="PTHR44942:SF4">
    <property type="entry name" value="METHYLTRANSFERASE TYPE 11 DOMAIN-CONTAINING PROTEIN"/>
    <property type="match status" value="1"/>
</dbReference>
<feature type="domain" description="Methyltransferase type 11" evidence="4">
    <location>
        <begin position="3"/>
        <end position="46"/>
    </location>
</feature>
<evidence type="ECO:0000256" key="1">
    <source>
        <dbReference type="ARBA" id="ARBA00008361"/>
    </source>
</evidence>
<dbReference type="GO" id="GO:0032259">
    <property type="term" value="P:methylation"/>
    <property type="evidence" value="ECO:0007669"/>
    <property type="project" value="UniProtKB-KW"/>
</dbReference>
<dbReference type="AlphaFoldDB" id="A0A4Y2VJI9"/>
<dbReference type="Proteomes" id="UP000499080">
    <property type="component" value="Unassembled WGS sequence"/>
</dbReference>
<dbReference type="InterPro" id="IPR013216">
    <property type="entry name" value="Methyltransf_11"/>
</dbReference>
<name>A0A4Y2VJI9_ARAVE</name>
<evidence type="ECO:0000313" key="5">
    <source>
        <dbReference type="EMBL" id="GBO24712.1"/>
    </source>
</evidence>
<dbReference type="GO" id="GO:0008757">
    <property type="term" value="F:S-adenosylmethionine-dependent methyltransferase activity"/>
    <property type="evidence" value="ECO:0007669"/>
    <property type="project" value="InterPro"/>
</dbReference>
<evidence type="ECO:0000256" key="2">
    <source>
        <dbReference type="ARBA" id="ARBA00022603"/>
    </source>
</evidence>
<accession>A0A4Y2VJI9</accession>
<comment type="similarity">
    <text evidence="1">Belongs to the methyltransferase superfamily.</text>
</comment>
<dbReference type="SUPFAM" id="SSF53335">
    <property type="entry name" value="S-adenosyl-L-methionine-dependent methyltransferases"/>
    <property type="match status" value="1"/>
</dbReference>
<dbReference type="Gene3D" id="3.40.50.150">
    <property type="entry name" value="Vaccinia Virus protein VP39"/>
    <property type="match status" value="1"/>
</dbReference>
<dbReference type="InterPro" id="IPR051052">
    <property type="entry name" value="Diverse_substrate_MTase"/>
</dbReference>
<proteinExistence type="inferred from homology"/>
<comment type="caution">
    <text evidence="5">The sequence shown here is derived from an EMBL/GenBank/DDBJ whole genome shotgun (WGS) entry which is preliminary data.</text>
</comment>
<dbReference type="PANTHER" id="PTHR44942">
    <property type="entry name" value="METHYLTRANSF_11 DOMAIN-CONTAINING PROTEIN"/>
    <property type="match status" value="1"/>
</dbReference>
<reference evidence="5 6" key="1">
    <citation type="journal article" date="2019" name="Sci. Rep.">
        <title>Orb-weaving spider Araneus ventricosus genome elucidates the spidroin gene catalogue.</title>
        <authorList>
            <person name="Kono N."/>
            <person name="Nakamura H."/>
            <person name="Ohtoshi R."/>
            <person name="Moran D.A.P."/>
            <person name="Shinohara A."/>
            <person name="Yoshida Y."/>
            <person name="Fujiwara M."/>
            <person name="Mori M."/>
            <person name="Tomita M."/>
            <person name="Arakawa K."/>
        </authorList>
    </citation>
    <scope>NUCLEOTIDE SEQUENCE [LARGE SCALE GENOMIC DNA]</scope>
</reference>
<gene>
    <name evidence="5" type="ORF">AVEN_247856_1</name>
</gene>
<dbReference type="InterPro" id="IPR029063">
    <property type="entry name" value="SAM-dependent_MTases_sf"/>
</dbReference>
<keyword evidence="2" id="KW-0489">Methyltransferase</keyword>
<dbReference type="EMBL" id="BGPR01047661">
    <property type="protein sequence ID" value="GBO24712.1"/>
    <property type="molecule type" value="Genomic_DNA"/>
</dbReference>
<dbReference type="OrthoDB" id="6431210at2759"/>
<evidence type="ECO:0000256" key="3">
    <source>
        <dbReference type="ARBA" id="ARBA00022679"/>
    </source>
</evidence>
<sequence>ASPAEQLPFSDGSVQLLTAATSMHWFNLDLFLPEVRRILCVNGTMAVYGYHYMKPELKDPVRAAEIDELYDKYYETLEPYLLMRHVNMLKSRYKDVKFPFEEVVR</sequence>
<dbReference type="Pfam" id="PF08241">
    <property type="entry name" value="Methyltransf_11"/>
    <property type="match status" value="1"/>
</dbReference>
<evidence type="ECO:0000259" key="4">
    <source>
        <dbReference type="Pfam" id="PF08241"/>
    </source>
</evidence>
<feature type="non-terminal residue" evidence="5">
    <location>
        <position position="1"/>
    </location>
</feature>